<dbReference type="AlphaFoldDB" id="A0A1G5RYL3"/>
<reference evidence="1 2" key="1">
    <citation type="submission" date="2016-10" db="EMBL/GenBank/DDBJ databases">
        <authorList>
            <person name="de Groot N.N."/>
        </authorList>
    </citation>
    <scope>NUCLEOTIDE SEQUENCE [LARGE SCALE GENOMIC DNA]</scope>
    <source>
        <strain evidence="1 2">DSM 10317</strain>
    </source>
</reference>
<dbReference type="Proteomes" id="UP000199428">
    <property type="component" value="Unassembled WGS sequence"/>
</dbReference>
<organism evidence="1 2">
    <name type="scientific">Pseudobutyrivibrio xylanivorans</name>
    <dbReference type="NCBI Taxonomy" id="185007"/>
    <lineage>
        <taxon>Bacteria</taxon>
        <taxon>Bacillati</taxon>
        <taxon>Bacillota</taxon>
        <taxon>Clostridia</taxon>
        <taxon>Lachnospirales</taxon>
        <taxon>Lachnospiraceae</taxon>
        <taxon>Pseudobutyrivibrio</taxon>
    </lineage>
</organism>
<dbReference type="EMBL" id="FMWK01000005">
    <property type="protein sequence ID" value="SCZ78531.1"/>
    <property type="molecule type" value="Genomic_DNA"/>
</dbReference>
<evidence type="ECO:0000313" key="1">
    <source>
        <dbReference type="EMBL" id="SCZ78531.1"/>
    </source>
</evidence>
<proteinExistence type="predicted"/>
<evidence type="ECO:0000313" key="2">
    <source>
        <dbReference type="Proteomes" id="UP000199428"/>
    </source>
</evidence>
<protein>
    <submittedName>
        <fullName evidence="1">Uncharacterized protein</fullName>
    </submittedName>
</protein>
<accession>A0A1G5RYL3</accession>
<sequence length="55" mass="6391">MADKNKEATFVVHINKCENESWQGQVTWADRDEKINFRSAMELMNIMDAALDSEE</sequence>
<gene>
    <name evidence="1" type="ORF">SAMN02910350_01342</name>
</gene>
<name>A0A1G5RYL3_PSEXY</name>
<dbReference type="RefSeq" id="WP_176757619.1">
    <property type="nucleotide sequence ID" value="NZ_FMWK01000005.1"/>
</dbReference>